<evidence type="ECO:0000256" key="2">
    <source>
        <dbReference type="ARBA" id="ARBA00022670"/>
    </source>
</evidence>
<comment type="caution">
    <text evidence="5">The sequence shown here is derived from an EMBL/GenBank/DDBJ whole genome shotgun (WGS) entry which is preliminary data.</text>
</comment>
<sequence length="166" mass="19395">MIWGELSSEITSSDGEKFRERFSKGSLVESITKRNQELWYNHKKFTFHAGVDEGSLQFEEDDVGLWMEAKLVYTDRTKEAFMELATWDSKAVSIGFLAKDCTYQREKSETIRNVKKAELVEVSLVNKGAYPSAFVTVKGYMEERGYNRREWEQKRAKRRLLQLIDS</sequence>
<evidence type="ECO:0000256" key="1">
    <source>
        <dbReference type="ARBA" id="ARBA00022612"/>
    </source>
</evidence>
<gene>
    <name evidence="5" type="ORF">H9649_12055</name>
</gene>
<proteinExistence type="predicted"/>
<evidence type="ECO:0000259" key="4">
    <source>
        <dbReference type="Pfam" id="PF04586"/>
    </source>
</evidence>
<name>A0ABR8UBA7_9BACL</name>
<dbReference type="GO" id="GO:0008233">
    <property type="term" value="F:peptidase activity"/>
    <property type="evidence" value="ECO:0007669"/>
    <property type="project" value="UniProtKB-KW"/>
</dbReference>
<dbReference type="Proteomes" id="UP000626786">
    <property type="component" value="Unassembled WGS sequence"/>
</dbReference>
<dbReference type="GO" id="GO:0006508">
    <property type="term" value="P:proteolysis"/>
    <property type="evidence" value="ECO:0007669"/>
    <property type="project" value="UniProtKB-KW"/>
</dbReference>
<evidence type="ECO:0000313" key="5">
    <source>
        <dbReference type="EMBL" id="MBD7985323.1"/>
    </source>
</evidence>
<dbReference type="Pfam" id="PF04586">
    <property type="entry name" value="Peptidase_S78"/>
    <property type="match status" value="1"/>
</dbReference>
<dbReference type="EMBL" id="JACSQN010000010">
    <property type="protein sequence ID" value="MBD7985323.1"/>
    <property type="molecule type" value="Genomic_DNA"/>
</dbReference>
<accession>A0ABR8UBA7</accession>
<dbReference type="NCBIfam" id="TIGR01543">
    <property type="entry name" value="proheadase_HK97"/>
    <property type="match status" value="1"/>
</dbReference>
<evidence type="ECO:0000313" key="6">
    <source>
        <dbReference type="Proteomes" id="UP000626786"/>
    </source>
</evidence>
<dbReference type="InterPro" id="IPR006433">
    <property type="entry name" value="Prohead_protease"/>
</dbReference>
<keyword evidence="1" id="KW-1188">Viral release from host cell</keyword>
<organism evidence="5 6">
    <name type="scientific">Sporosarcina quadrami</name>
    <dbReference type="NCBI Taxonomy" id="2762234"/>
    <lineage>
        <taxon>Bacteria</taxon>
        <taxon>Bacillati</taxon>
        <taxon>Bacillota</taxon>
        <taxon>Bacilli</taxon>
        <taxon>Bacillales</taxon>
        <taxon>Caryophanaceae</taxon>
        <taxon>Sporosarcina</taxon>
    </lineage>
</organism>
<keyword evidence="6" id="KW-1185">Reference proteome</keyword>
<protein>
    <submittedName>
        <fullName evidence="5">HK97 family phage prohead protease</fullName>
    </submittedName>
</protein>
<reference evidence="5 6" key="1">
    <citation type="submission" date="2020-08" db="EMBL/GenBank/DDBJ databases">
        <title>A Genomic Blueprint of the Chicken Gut Microbiome.</title>
        <authorList>
            <person name="Gilroy R."/>
            <person name="Ravi A."/>
            <person name="Getino M."/>
            <person name="Pursley I."/>
            <person name="Horton D.L."/>
            <person name="Alikhan N.-F."/>
            <person name="Baker D."/>
            <person name="Gharbi K."/>
            <person name="Hall N."/>
            <person name="Watson M."/>
            <person name="Adriaenssens E.M."/>
            <person name="Foster-Nyarko E."/>
            <person name="Jarju S."/>
            <person name="Secka A."/>
            <person name="Antonio M."/>
            <person name="Oren A."/>
            <person name="Chaudhuri R."/>
            <person name="La Ragione R.M."/>
            <person name="Hildebrand F."/>
            <person name="Pallen M.J."/>
        </authorList>
    </citation>
    <scope>NUCLEOTIDE SEQUENCE [LARGE SCALE GENOMIC DNA]</scope>
    <source>
        <strain evidence="5 6">Sa2YVA2</strain>
    </source>
</reference>
<feature type="domain" description="Prohead serine protease" evidence="4">
    <location>
        <begin position="12"/>
        <end position="137"/>
    </location>
</feature>
<dbReference type="InterPro" id="IPR054613">
    <property type="entry name" value="Peptidase_S78_dom"/>
</dbReference>
<evidence type="ECO:0000256" key="3">
    <source>
        <dbReference type="ARBA" id="ARBA00022801"/>
    </source>
</evidence>
<keyword evidence="3" id="KW-0378">Hydrolase</keyword>
<keyword evidence="2 5" id="KW-0645">Protease</keyword>